<sequence length="106" mass="11906">MGPSHLDASCFHYPIPIYLTDEIYNRTWGPSGNYLKLDAAMWRKCTRSFTNVVENENITLVDPVDGSDCFYCLSCDSALSAVGVPFFYSMPIQSNEFKKIMGSCVL</sequence>
<dbReference type="AlphaFoldDB" id="A0A6J5WGM5"/>
<dbReference type="Proteomes" id="UP000507245">
    <property type="component" value="Unassembled WGS sequence"/>
</dbReference>
<evidence type="ECO:0000313" key="1">
    <source>
        <dbReference type="EMBL" id="CAB4300936.1"/>
    </source>
</evidence>
<protein>
    <submittedName>
        <fullName evidence="1">Uncharacterized protein</fullName>
    </submittedName>
</protein>
<organism evidence="1 2">
    <name type="scientific">Prunus armeniaca</name>
    <name type="common">Apricot</name>
    <name type="synonym">Armeniaca vulgaris</name>
    <dbReference type="NCBI Taxonomy" id="36596"/>
    <lineage>
        <taxon>Eukaryota</taxon>
        <taxon>Viridiplantae</taxon>
        <taxon>Streptophyta</taxon>
        <taxon>Embryophyta</taxon>
        <taxon>Tracheophyta</taxon>
        <taxon>Spermatophyta</taxon>
        <taxon>Magnoliopsida</taxon>
        <taxon>eudicotyledons</taxon>
        <taxon>Gunneridae</taxon>
        <taxon>Pentapetalae</taxon>
        <taxon>rosids</taxon>
        <taxon>fabids</taxon>
        <taxon>Rosales</taxon>
        <taxon>Rosaceae</taxon>
        <taxon>Amygdaloideae</taxon>
        <taxon>Amygdaleae</taxon>
        <taxon>Prunus</taxon>
    </lineage>
</organism>
<dbReference type="EMBL" id="CAEKKB010000002">
    <property type="protein sequence ID" value="CAB4300936.1"/>
    <property type="molecule type" value="Genomic_DNA"/>
</dbReference>
<keyword evidence="2" id="KW-1185">Reference proteome</keyword>
<gene>
    <name evidence="1" type="ORF">ORAREDHAP_LOCUS16258</name>
</gene>
<evidence type="ECO:0000313" key="2">
    <source>
        <dbReference type="Proteomes" id="UP000507245"/>
    </source>
</evidence>
<name>A0A6J5WGM5_PRUAR</name>
<proteinExistence type="predicted"/>
<accession>A0A6J5WGM5</accession>
<reference evidence="2" key="1">
    <citation type="journal article" date="2020" name="Genome Biol.">
        <title>Gamete binning: chromosome-level and haplotype-resolved genome assembly enabled by high-throughput single-cell sequencing of gamete genomes.</title>
        <authorList>
            <person name="Campoy J.A."/>
            <person name="Sun H."/>
            <person name="Goel M."/>
            <person name="Jiao W.-B."/>
            <person name="Folz-Donahue K."/>
            <person name="Wang N."/>
            <person name="Rubio M."/>
            <person name="Liu C."/>
            <person name="Kukat C."/>
            <person name="Ruiz D."/>
            <person name="Huettel B."/>
            <person name="Schneeberger K."/>
        </authorList>
    </citation>
    <scope>NUCLEOTIDE SEQUENCE [LARGE SCALE GENOMIC DNA]</scope>
    <source>
        <strain evidence="2">cv. Rojo Pasion</strain>
    </source>
</reference>